<proteinExistence type="predicted"/>
<evidence type="ECO:0000313" key="3">
    <source>
        <dbReference type="Proteomes" id="UP001309876"/>
    </source>
</evidence>
<organism evidence="2 3">
    <name type="scientific">Lithohypha guttulata</name>
    <dbReference type="NCBI Taxonomy" id="1690604"/>
    <lineage>
        <taxon>Eukaryota</taxon>
        <taxon>Fungi</taxon>
        <taxon>Dikarya</taxon>
        <taxon>Ascomycota</taxon>
        <taxon>Pezizomycotina</taxon>
        <taxon>Eurotiomycetes</taxon>
        <taxon>Chaetothyriomycetidae</taxon>
        <taxon>Chaetothyriales</taxon>
        <taxon>Trichomeriaceae</taxon>
        <taxon>Lithohypha</taxon>
    </lineage>
</organism>
<keyword evidence="3" id="KW-1185">Reference proteome</keyword>
<dbReference type="Proteomes" id="UP001309876">
    <property type="component" value="Unassembled WGS sequence"/>
</dbReference>
<feature type="region of interest" description="Disordered" evidence="1">
    <location>
        <begin position="81"/>
        <end position="110"/>
    </location>
</feature>
<dbReference type="InterPro" id="IPR018555">
    <property type="entry name" value="C630.06c-like"/>
</dbReference>
<dbReference type="Pfam" id="PF09428">
    <property type="entry name" value="DUF2011"/>
    <property type="match status" value="1"/>
</dbReference>
<feature type="compositionally biased region" description="Polar residues" evidence="1">
    <location>
        <begin position="92"/>
        <end position="107"/>
    </location>
</feature>
<feature type="compositionally biased region" description="Polar residues" evidence="1">
    <location>
        <begin position="200"/>
        <end position="222"/>
    </location>
</feature>
<evidence type="ECO:0000256" key="1">
    <source>
        <dbReference type="SAM" id="MobiDB-lite"/>
    </source>
</evidence>
<evidence type="ECO:0000313" key="2">
    <source>
        <dbReference type="EMBL" id="KAK5085805.1"/>
    </source>
</evidence>
<feature type="compositionally biased region" description="Basic residues" evidence="1">
    <location>
        <begin position="263"/>
        <end position="277"/>
    </location>
</feature>
<protein>
    <submittedName>
        <fullName evidence="2">Uncharacterized protein</fullName>
    </submittedName>
</protein>
<gene>
    <name evidence="2" type="ORF">LTR05_005094</name>
</gene>
<feature type="region of interest" description="Disordered" evidence="1">
    <location>
        <begin position="199"/>
        <end position="301"/>
    </location>
</feature>
<feature type="compositionally biased region" description="Basic and acidic residues" evidence="1">
    <location>
        <begin position="278"/>
        <end position="288"/>
    </location>
</feature>
<feature type="compositionally biased region" description="Basic residues" evidence="1">
    <location>
        <begin position="224"/>
        <end position="236"/>
    </location>
</feature>
<reference evidence="2 3" key="1">
    <citation type="submission" date="2023-08" db="EMBL/GenBank/DDBJ databases">
        <title>Black Yeasts Isolated from many extreme environments.</title>
        <authorList>
            <person name="Coleine C."/>
            <person name="Stajich J.E."/>
            <person name="Selbmann L."/>
        </authorList>
    </citation>
    <scope>NUCLEOTIDE SEQUENCE [LARGE SCALE GENOMIC DNA]</scope>
    <source>
        <strain evidence="2 3">CCFEE 5910</strain>
    </source>
</reference>
<feature type="compositionally biased region" description="Basic and acidic residues" evidence="1">
    <location>
        <begin position="237"/>
        <end position="262"/>
    </location>
</feature>
<feature type="region of interest" description="Disordered" evidence="1">
    <location>
        <begin position="1"/>
        <end position="35"/>
    </location>
</feature>
<sequence length="322" mass="36989">MFEIPGAKRVKRTEFFERDNDNEQRTQIDGQKKHSDVDVDEILPDYGFDYEFIDQTTTAFTQQAETTSEKEQTFQFNLFRPAPQSSQKQSSALTPSTETTGQNTTGSVPALISIRSPSPAVSQEAERGLYRTSRPDSYYLTSCIPPEKQQQLRESYAAAAVTGNFILDTLRTRHWPGASLSWRVIHLPTNRKQVVVHKTPSLTKIPSSSTVKGTAMINNENPRTGRKPRPSKKRRDLLRDRAAKRQRIIDESKTKQEHEKEKRNKKNRERKLKRRAKERREKEEKKVGDTSQMSEDSTGCAVVKELRLRRRSIFLPGPSQLQ</sequence>
<accession>A0AAN7T060</accession>
<name>A0AAN7T060_9EURO</name>
<dbReference type="AlphaFoldDB" id="A0AAN7T060"/>
<comment type="caution">
    <text evidence="2">The sequence shown here is derived from an EMBL/GenBank/DDBJ whole genome shotgun (WGS) entry which is preliminary data.</text>
</comment>
<dbReference type="EMBL" id="JAVRRJ010000004">
    <property type="protein sequence ID" value="KAK5085805.1"/>
    <property type="molecule type" value="Genomic_DNA"/>
</dbReference>
<feature type="compositionally biased region" description="Basic and acidic residues" evidence="1">
    <location>
        <begin position="12"/>
        <end position="35"/>
    </location>
</feature>